<dbReference type="OrthoDB" id="9804645at2"/>
<dbReference type="PANTHER" id="PTHR44936">
    <property type="entry name" value="SENSOR PROTEIN CREC"/>
    <property type="match status" value="1"/>
</dbReference>
<dbReference type="InterPro" id="IPR005467">
    <property type="entry name" value="His_kinase_dom"/>
</dbReference>
<evidence type="ECO:0000256" key="5">
    <source>
        <dbReference type="ARBA" id="ARBA00022519"/>
    </source>
</evidence>
<dbReference type="Gene3D" id="1.10.287.130">
    <property type="match status" value="1"/>
</dbReference>
<dbReference type="RefSeq" id="WP_075149308.1">
    <property type="nucleotide sequence ID" value="NZ_CP018839.1"/>
</dbReference>
<proteinExistence type="predicted"/>
<evidence type="ECO:0000256" key="1">
    <source>
        <dbReference type="ARBA" id="ARBA00000085"/>
    </source>
</evidence>
<dbReference type="InterPro" id="IPR003660">
    <property type="entry name" value="HAMP_dom"/>
</dbReference>
<dbReference type="GO" id="GO:0005886">
    <property type="term" value="C:plasma membrane"/>
    <property type="evidence" value="ECO:0007669"/>
    <property type="project" value="UniProtKB-SubCell"/>
</dbReference>
<dbReference type="InterPro" id="IPR036097">
    <property type="entry name" value="HisK_dim/P_sf"/>
</dbReference>
<dbReference type="EC" id="2.7.13.3" evidence="3"/>
<dbReference type="SUPFAM" id="SSF55874">
    <property type="entry name" value="ATPase domain of HSP90 chaperone/DNA topoisomerase II/histidine kinase"/>
    <property type="match status" value="1"/>
</dbReference>
<organism evidence="15 16">
    <name type="scientific">Thauera chlorobenzoica</name>
    <dbReference type="NCBI Taxonomy" id="96773"/>
    <lineage>
        <taxon>Bacteria</taxon>
        <taxon>Pseudomonadati</taxon>
        <taxon>Pseudomonadota</taxon>
        <taxon>Betaproteobacteria</taxon>
        <taxon>Rhodocyclales</taxon>
        <taxon>Zoogloeaceae</taxon>
        <taxon>Thauera</taxon>
    </lineage>
</organism>
<dbReference type="PROSITE" id="PS50109">
    <property type="entry name" value="HIS_KIN"/>
    <property type="match status" value="1"/>
</dbReference>
<dbReference type="InterPro" id="IPR003661">
    <property type="entry name" value="HisK_dim/P_dom"/>
</dbReference>
<reference evidence="15 16" key="1">
    <citation type="submission" date="2016-12" db="EMBL/GenBank/DDBJ databases">
        <title>Complete genome sequence of Thauera chlorobenzoica, a Betaproteobacterium degrading haloaromatics anaerobically to CO2 and halides.</title>
        <authorList>
            <person name="Goris T."/>
            <person name="Mergelsberg M."/>
            <person name="Boll M."/>
        </authorList>
    </citation>
    <scope>NUCLEOTIDE SEQUENCE [LARGE SCALE GENOMIC DNA]</scope>
    <source>
        <strain evidence="15 16">3CB1</strain>
    </source>
</reference>
<evidence type="ECO:0000256" key="9">
    <source>
        <dbReference type="ARBA" id="ARBA00022741"/>
    </source>
</evidence>
<dbReference type="STRING" id="96773.Tchl_3254"/>
<evidence type="ECO:0000313" key="15">
    <source>
        <dbReference type="EMBL" id="APR06060.1"/>
    </source>
</evidence>
<gene>
    <name evidence="15" type="ORF">Tchl_3254</name>
</gene>
<dbReference type="InterPro" id="IPR004358">
    <property type="entry name" value="Sig_transdc_His_kin-like_C"/>
</dbReference>
<dbReference type="SUPFAM" id="SSF47384">
    <property type="entry name" value="Homodimeric domain of signal transducing histidine kinase"/>
    <property type="match status" value="1"/>
</dbReference>
<dbReference type="CDD" id="cd00082">
    <property type="entry name" value="HisKA"/>
    <property type="match status" value="1"/>
</dbReference>
<dbReference type="InterPro" id="IPR050980">
    <property type="entry name" value="2C_sensor_his_kinase"/>
</dbReference>
<dbReference type="InterPro" id="IPR036890">
    <property type="entry name" value="HATPase_C_sf"/>
</dbReference>
<keyword evidence="4" id="KW-1003">Cell membrane</keyword>
<dbReference type="CDD" id="cd00075">
    <property type="entry name" value="HATPase"/>
    <property type="match status" value="1"/>
</dbReference>
<comment type="catalytic activity">
    <reaction evidence="1">
        <text>ATP + protein L-histidine = ADP + protein N-phospho-L-histidine.</text>
        <dbReference type="EC" id="2.7.13.3"/>
    </reaction>
</comment>
<dbReference type="Pfam" id="PF00672">
    <property type="entry name" value="HAMP"/>
    <property type="match status" value="1"/>
</dbReference>
<dbReference type="SMART" id="SM00387">
    <property type="entry name" value="HATPase_c"/>
    <property type="match status" value="1"/>
</dbReference>
<evidence type="ECO:0000256" key="14">
    <source>
        <dbReference type="ARBA" id="ARBA00023136"/>
    </source>
</evidence>
<dbReference type="PRINTS" id="PR00344">
    <property type="entry name" value="BCTRLSENSOR"/>
</dbReference>
<evidence type="ECO:0000256" key="13">
    <source>
        <dbReference type="ARBA" id="ARBA00023012"/>
    </source>
</evidence>
<evidence type="ECO:0000256" key="3">
    <source>
        <dbReference type="ARBA" id="ARBA00012438"/>
    </source>
</evidence>
<keyword evidence="10 15" id="KW-0418">Kinase</keyword>
<evidence type="ECO:0000313" key="16">
    <source>
        <dbReference type="Proteomes" id="UP000185739"/>
    </source>
</evidence>
<dbReference type="SMART" id="SM00304">
    <property type="entry name" value="HAMP"/>
    <property type="match status" value="1"/>
</dbReference>
<dbReference type="Pfam" id="PF00512">
    <property type="entry name" value="HisKA"/>
    <property type="match status" value="1"/>
</dbReference>
<keyword evidence="14" id="KW-0472">Membrane</keyword>
<accession>A0A1H5TRF9</accession>
<dbReference type="EMBL" id="CP018839">
    <property type="protein sequence ID" value="APR06060.1"/>
    <property type="molecule type" value="Genomic_DNA"/>
</dbReference>
<evidence type="ECO:0000256" key="6">
    <source>
        <dbReference type="ARBA" id="ARBA00022553"/>
    </source>
</evidence>
<keyword evidence="8" id="KW-0812">Transmembrane</keyword>
<evidence type="ECO:0000256" key="4">
    <source>
        <dbReference type="ARBA" id="ARBA00022475"/>
    </source>
</evidence>
<evidence type="ECO:0000256" key="2">
    <source>
        <dbReference type="ARBA" id="ARBA00004429"/>
    </source>
</evidence>
<dbReference type="SUPFAM" id="SSF158472">
    <property type="entry name" value="HAMP domain-like"/>
    <property type="match status" value="1"/>
</dbReference>
<dbReference type="InterPro" id="IPR003594">
    <property type="entry name" value="HATPase_dom"/>
</dbReference>
<keyword evidence="16" id="KW-1185">Reference proteome</keyword>
<dbReference type="AlphaFoldDB" id="A0A1H5TRF9"/>
<evidence type="ECO:0000256" key="11">
    <source>
        <dbReference type="ARBA" id="ARBA00022840"/>
    </source>
</evidence>
<evidence type="ECO:0000256" key="10">
    <source>
        <dbReference type="ARBA" id="ARBA00022777"/>
    </source>
</evidence>
<keyword evidence="5" id="KW-0997">Cell inner membrane</keyword>
<protein>
    <recommendedName>
        <fullName evidence="3">histidine kinase</fullName>
        <ecNumber evidence="3">2.7.13.3</ecNumber>
    </recommendedName>
</protein>
<keyword evidence="13" id="KW-0902">Two-component regulatory system</keyword>
<keyword evidence="12" id="KW-1133">Transmembrane helix</keyword>
<dbReference type="PROSITE" id="PS50885">
    <property type="entry name" value="HAMP"/>
    <property type="match status" value="1"/>
</dbReference>
<keyword evidence="6" id="KW-0597">Phosphoprotein</keyword>
<evidence type="ECO:0000256" key="8">
    <source>
        <dbReference type="ARBA" id="ARBA00022692"/>
    </source>
</evidence>
<dbReference type="GO" id="GO:0005524">
    <property type="term" value="F:ATP binding"/>
    <property type="evidence" value="ECO:0007669"/>
    <property type="project" value="UniProtKB-KW"/>
</dbReference>
<name>A0A1H5TRF9_9RHOO</name>
<dbReference type="KEGG" id="tcl:Tchl_3254"/>
<keyword evidence="11" id="KW-0067">ATP-binding</keyword>
<dbReference type="Proteomes" id="UP000185739">
    <property type="component" value="Chromosome"/>
</dbReference>
<dbReference type="Gene3D" id="3.30.565.10">
    <property type="entry name" value="Histidine kinase-like ATPase, C-terminal domain"/>
    <property type="match status" value="1"/>
</dbReference>
<dbReference type="GO" id="GO:0000155">
    <property type="term" value="F:phosphorelay sensor kinase activity"/>
    <property type="evidence" value="ECO:0007669"/>
    <property type="project" value="InterPro"/>
</dbReference>
<dbReference type="PANTHER" id="PTHR44936:SF5">
    <property type="entry name" value="SENSOR HISTIDINE KINASE ENVZ"/>
    <property type="match status" value="1"/>
</dbReference>
<keyword evidence="9" id="KW-0547">Nucleotide-binding</keyword>
<dbReference type="Pfam" id="PF02518">
    <property type="entry name" value="HATPase_c"/>
    <property type="match status" value="1"/>
</dbReference>
<evidence type="ECO:0000256" key="7">
    <source>
        <dbReference type="ARBA" id="ARBA00022679"/>
    </source>
</evidence>
<sequence>MSLPWPRSLFARLILIWLVGITLVLAVSLALFLGERERIGRSALFEGVAQEIAAAADLLDRMSPPERERWIDEFGRRRLRLSLKPLRDGLRALGAEHPLHTALRNAMPARPFTLFIHPHNGRPHPVLLISLQLADGTRVQVRLPDIAPMPPIRPPQPERLFAALAALILGVGLLTWIAVRLATRPLSRMAAAARALGEDPGRAPMDAHGPTEVAQAAAAFNQMQQRIQEHVTERTRILAAISHDLQTPLTRLRLRAELVDDVTLRSRIQSDLDAMQGLVKEGLAYARSLDERAPPQPIELVQLLQALAEDARDMGWTVRVHGALSQARVDGTPSALRRALWNLIENGIKFGGEVDIELSATATGFEIHIRDHGPGLPEAELEKVFEPFYRTEASRNRETGGTGLGLAIARNLLRSQHGEVSLRSLPQGGLEARVTLDTHRSHPGR</sequence>
<dbReference type="CDD" id="cd06225">
    <property type="entry name" value="HAMP"/>
    <property type="match status" value="1"/>
</dbReference>
<keyword evidence="7" id="KW-0808">Transferase</keyword>
<comment type="subcellular location">
    <subcellularLocation>
        <location evidence="2">Cell inner membrane</location>
        <topology evidence="2">Multi-pass membrane protein</topology>
    </subcellularLocation>
</comment>
<dbReference type="SMART" id="SM00388">
    <property type="entry name" value="HisKA"/>
    <property type="match status" value="1"/>
</dbReference>
<evidence type="ECO:0000256" key="12">
    <source>
        <dbReference type="ARBA" id="ARBA00022989"/>
    </source>
</evidence>